<dbReference type="PANTHER" id="PTHR24291:SF50">
    <property type="entry name" value="BIFUNCTIONAL ALBAFLAVENONE MONOOXYGENASE_TERPENE SYNTHASE"/>
    <property type="match status" value="1"/>
</dbReference>
<dbReference type="InterPro" id="IPR050196">
    <property type="entry name" value="Cytochrome_P450_Monoox"/>
</dbReference>
<evidence type="ECO:0000256" key="2">
    <source>
        <dbReference type="ARBA" id="ARBA00022617"/>
    </source>
</evidence>
<dbReference type="InterPro" id="IPR036396">
    <property type="entry name" value="Cyt_P450_sf"/>
</dbReference>
<feature type="binding site" description="axial binding residue" evidence="7">
    <location>
        <position position="405"/>
    </location>
    <ligand>
        <name>heme</name>
        <dbReference type="ChEBI" id="CHEBI:30413"/>
    </ligand>
    <ligandPart>
        <name>Fe</name>
        <dbReference type="ChEBI" id="CHEBI:18248"/>
    </ligandPart>
</feature>
<dbReference type="InterPro" id="IPR017972">
    <property type="entry name" value="Cyt_P450_CS"/>
</dbReference>
<keyword evidence="2 7" id="KW-0349">Heme</keyword>
<dbReference type="InterPro" id="IPR002401">
    <property type="entry name" value="Cyt_P450_E_grp-I"/>
</dbReference>
<accession>A0A941BIN7</accession>
<name>A0A941BIN7_9BURK</name>
<keyword evidence="10" id="KW-1185">Reference proteome</keyword>
<protein>
    <submittedName>
        <fullName evidence="9">Cytochrome P450</fullName>
    </submittedName>
</protein>
<evidence type="ECO:0000313" key="9">
    <source>
        <dbReference type="EMBL" id="MBQ0958018.1"/>
    </source>
</evidence>
<dbReference type="PRINTS" id="PR00463">
    <property type="entry name" value="EP450I"/>
</dbReference>
<dbReference type="SUPFAM" id="SSF48264">
    <property type="entry name" value="Cytochrome P450"/>
    <property type="match status" value="1"/>
</dbReference>
<dbReference type="RefSeq" id="WP_210800416.1">
    <property type="nucleotide sequence ID" value="NZ_JAGQDE010000002.1"/>
</dbReference>
<proteinExistence type="inferred from homology"/>
<keyword evidence="5 7" id="KW-0408">Iron</keyword>
<dbReference type="Gene3D" id="1.10.630.10">
    <property type="entry name" value="Cytochrome P450"/>
    <property type="match status" value="1"/>
</dbReference>
<comment type="cofactor">
    <cofactor evidence="7">
        <name>heme</name>
        <dbReference type="ChEBI" id="CHEBI:30413"/>
    </cofactor>
</comment>
<dbReference type="PROSITE" id="PS00086">
    <property type="entry name" value="CYTOCHROME_P450"/>
    <property type="match status" value="1"/>
</dbReference>
<keyword evidence="4 8" id="KW-0560">Oxidoreductase</keyword>
<evidence type="ECO:0000256" key="5">
    <source>
        <dbReference type="ARBA" id="ARBA00023004"/>
    </source>
</evidence>
<evidence type="ECO:0000256" key="7">
    <source>
        <dbReference type="PIRSR" id="PIRSR602401-1"/>
    </source>
</evidence>
<gene>
    <name evidence="9" type="ORF">KAK06_03505</name>
</gene>
<reference evidence="9" key="1">
    <citation type="submission" date="2021-04" db="EMBL/GenBank/DDBJ databases">
        <title>The genome sequence of Ideonella sp. 4Y11.</title>
        <authorList>
            <person name="Liu Y."/>
        </authorList>
    </citation>
    <scope>NUCLEOTIDE SEQUENCE</scope>
    <source>
        <strain evidence="9">4Y11</strain>
    </source>
</reference>
<evidence type="ECO:0000256" key="8">
    <source>
        <dbReference type="RuleBase" id="RU000461"/>
    </source>
</evidence>
<dbReference type="GO" id="GO:0005506">
    <property type="term" value="F:iron ion binding"/>
    <property type="evidence" value="ECO:0007669"/>
    <property type="project" value="InterPro"/>
</dbReference>
<evidence type="ECO:0000256" key="3">
    <source>
        <dbReference type="ARBA" id="ARBA00022723"/>
    </source>
</evidence>
<dbReference type="GO" id="GO:0016705">
    <property type="term" value="F:oxidoreductase activity, acting on paired donors, with incorporation or reduction of molecular oxygen"/>
    <property type="evidence" value="ECO:0007669"/>
    <property type="project" value="InterPro"/>
</dbReference>
<keyword evidence="6 8" id="KW-0503">Monooxygenase</keyword>
<dbReference type="AlphaFoldDB" id="A0A941BIN7"/>
<evidence type="ECO:0000256" key="4">
    <source>
        <dbReference type="ARBA" id="ARBA00023002"/>
    </source>
</evidence>
<comment type="caution">
    <text evidence="9">The sequence shown here is derived from an EMBL/GenBank/DDBJ whole genome shotgun (WGS) entry which is preliminary data.</text>
</comment>
<dbReference type="GO" id="GO:0020037">
    <property type="term" value="F:heme binding"/>
    <property type="evidence" value="ECO:0007669"/>
    <property type="project" value="InterPro"/>
</dbReference>
<dbReference type="Proteomes" id="UP000678374">
    <property type="component" value="Unassembled WGS sequence"/>
</dbReference>
<evidence type="ECO:0000256" key="6">
    <source>
        <dbReference type="ARBA" id="ARBA00023033"/>
    </source>
</evidence>
<dbReference type="GO" id="GO:0004497">
    <property type="term" value="F:monooxygenase activity"/>
    <property type="evidence" value="ECO:0007669"/>
    <property type="project" value="UniProtKB-KW"/>
</dbReference>
<evidence type="ECO:0000313" key="10">
    <source>
        <dbReference type="Proteomes" id="UP000678374"/>
    </source>
</evidence>
<dbReference type="EMBL" id="JAGQDE010000002">
    <property type="protein sequence ID" value="MBQ0958018.1"/>
    <property type="molecule type" value="Genomic_DNA"/>
</dbReference>
<dbReference type="InterPro" id="IPR001128">
    <property type="entry name" value="Cyt_P450"/>
</dbReference>
<comment type="similarity">
    <text evidence="1 8">Belongs to the cytochrome P450 family.</text>
</comment>
<dbReference type="PRINTS" id="PR00385">
    <property type="entry name" value="P450"/>
</dbReference>
<organism evidence="9 10">
    <name type="scientific">Ideonella aquatica</name>
    <dbReference type="NCBI Taxonomy" id="2824119"/>
    <lineage>
        <taxon>Bacteria</taxon>
        <taxon>Pseudomonadati</taxon>
        <taxon>Pseudomonadota</taxon>
        <taxon>Betaproteobacteria</taxon>
        <taxon>Burkholderiales</taxon>
        <taxon>Sphaerotilaceae</taxon>
        <taxon>Ideonella</taxon>
    </lineage>
</organism>
<dbReference type="PANTHER" id="PTHR24291">
    <property type="entry name" value="CYTOCHROME P450 FAMILY 4"/>
    <property type="match status" value="1"/>
</dbReference>
<evidence type="ECO:0000256" key="1">
    <source>
        <dbReference type="ARBA" id="ARBA00010617"/>
    </source>
</evidence>
<sequence length="458" mass="51809">MSHPCPHYPAPVRHPWTRWWRWLTQRSNLLSQLTEGSYRMLMGRRRVAGHAVRIVNDPAAVRQVLVDEAPSYPKHRFMHDLLEPLLGVSIFTSNGETWARQRRLLEPAFERTRMTHAFAPMSEAVQALVQRLAPLADGRPVNIEHETTHVTADVILRTILSLPLERGDSQAIFEAFAHYQREAPDATMPRYRRAWWPRLGSAARAQQAGQDIRALLRRHIAPRHAAFHAGQAGPAQDILGALLEARDAETGAAMGVEELVNEIAVLFLAGHETSASALAWALYLLTLDPDVQQRAVDEIQRVIGDGPPKLEQLRELDLLRRIFRETMRLYPPLGFLVREAAAPGCLRDVPTEPGETVIVSPWLIHRHQRFWERPDEFDPDRFLAPAGRQAMAQAYLPFSMGPRVCVGANFAMQEAVLVLALVLRAYRVLPADKAPPEPIARLSLRSQHGVWVRLERRT</sequence>
<dbReference type="Pfam" id="PF00067">
    <property type="entry name" value="p450"/>
    <property type="match status" value="1"/>
</dbReference>
<keyword evidence="3 7" id="KW-0479">Metal-binding</keyword>